<dbReference type="Proteomes" id="UP000234190">
    <property type="component" value="Unassembled WGS sequence"/>
</dbReference>
<evidence type="ECO:0008006" key="4">
    <source>
        <dbReference type="Google" id="ProtNLM"/>
    </source>
</evidence>
<keyword evidence="3" id="KW-1185">Reference proteome</keyword>
<evidence type="ECO:0000256" key="1">
    <source>
        <dbReference type="SAM" id="Phobius"/>
    </source>
</evidence>
<dbReference type="GO" id="GO:0005886">
    <property type="term" value="C:plasma membrane"/>
    <property type="evidence" value="ECO:0007669"/>
    <property type="project" value="TreeGrafter"/>
</dbReference>
<dbReference type="RefSeq" id="WP_102074188.1">
    <property type="nucleotide sequence ID" value="NZ_PDNW01000009.1"/>
</dbReference>
<comment type="caution">
    <text evidence="2">The sequence shown here is derived from an EMBL/GenBank/DDBJ whole genome shotgun (WGS) entry which is preliminary data.</text>
</comment>
<keyword evidence="1" id="KW-0812">Transmembrane</keyword>
<dbReference type="EMBL" id="PDNW01000009">
    <property type="protein sequence ID" value="PLC49637.1"/>
    <property type="molecule type" value="Genomic_DNA"/>
</dbReference>
<dbReference type="InterPro" id="IPR007401">
    <property type="entry name" value="DUF454"/>
</dbReference>
<reference evidence="2 3" key="1">
    <citation type="submission" date="2017-10" db="EMBL/GenBank/DDBJ databases">
        <title>Two draft genome sequences of Pusillimonas sp. strains isolated from a nitrate- and radionuclide-contaminated groundwater in Russia.</title>
        <authorList>
            <person name="Grouzdev D.S."/>
            <person name="Tourova T.P."/>
            <person name="Goeva M.A."/>
            <person name="Babich T.L."/>
            <person name="Sokolova D.S."/>
            <person name="Abdullin R."/>
            <person name="Poltaraus A.B."/>
            <person name="Toshchakov S.V."/>
            <person name="Nazina T.N."/>
        </authorList>
    </citation>
    <scope>NUCLEOTIDE SEQUENCE [LARGE SCALE GENOMIC DNA]</scope>
    <source>
        <strain evidence="2 3">JR1/69-3-13</strain>
    </source>
</reference>
<evidence type="ECO:0000313" key="2">
    <source>
        <dbReference type="EMBL" id="PLC49637.1"/>
    </source>
</evidence>
<dbReference type="Pfam" id="PF04304">
    <property type="entry name" value="DUF454"/>
    <property type="match status" value="1"/>
</dbReference>
<feature type="transmembrane region" description="Helical" evidence="1">
    <location>
        <begin position="12"/>
        <end position="40"/>
    </location>
</feature>
<evidence type="ECO:0000313" key="3">
    <source>
        <dbReference type="Proteomes" id="UP000234190"/>
    </source>
</evidence>
<dbReference type="PIRSF" id="PIRSF016789">
    <property type="entry name" value="DUF454"/>
    <property type="match status" value="1"/>
</dbReference>
<name>A0A2N4U3Q1_9BURK</name>
<dbReference type="AlphaFoldDB" id="A0A2N4U3Q1"/>
<feature type="transmembrane region" description="Helical" evidence="1">
    <location>
        <begin position="96"/>
        <end position="113"/>
    </location>
</feature>
<sequence length="132" mass="14713">MIKILFNIAGTVALTLAVLGIFLPLLPTTPFLLLASACYVRGSERLHRWLMRNKLFGPYLVNLQNGAGIPLRAKIVAMIFLWTSLAISAWFVPYAWVRAFLLVPGVGVTIYLLRAKTLVRANGTVDQRPHPR</sequence>
<dbReference type="PANTHER" id="PTHR35813:SF1">
    <property type="entry name" value="INNER MEMBRANE PROTEIN YBAN"/>
    <property type="match status" value="1"/>
</dbReference>
<proteinExistence type="predicted"/>
<accession>A0A2N4U3Q1</accession>
<keyword evidence="1" id="KW-1133">Transmembrane helix</keyword>
<protein>
    <recommendedName>
        <fullName evidence="4">DUF454 domain-containing protein</fullName>
    </recommendedName>
</protein>
<gene>
    <name evidence="2" type="ORF">CR159_11975</name>
</gene>
<organism evidence="2 3">
    <name type="scientific">Pollutimonas subterranea</name>
    <dbReference type="NCBI Taxonomy" id="2045210"/>
    <lineage>
        <taxon>Bacteria</taxon>
        <taxon>Pseudomonadati</taxon>
        <taxon>Pseudomonadota</taxon>
        <taxon>Betaproteobacteria</taxon>
        <taxon>Burkholderiales</taxon>
        <taxon>Alcaligenaceae</taxon>
        <taxon>Pollutimonas</taxon>
    </lineage>
</organism>
<keyword evidence="1" id="KW-0472">Membrane</keyword>
<dbReference type="OrthoDB" id="9816293at2"/>
<dbReference type="PANTHER" id="PTHR35813">
    <property type="entry name" value="INNER MEMBRANE PROTEIN YBAN"/>
    <property type="match status" value="1"/>
</dbReference>